<dbReference type="Gene3D" id="3.30.65.10">
    <property type="entry name" value="Bacterial Topoisomerase I, domain 1"/>
    <property type="match status" value="1"/>
</dbReference>
<evidence type="ECO:0008006" key="4">
    <source>
        <dbReference type="Google" id="ProtNLM"/>
    </source>
</evidence>
<name>A0A813BX24_9DINO</name>
<gene>
    <name evidence="2" type="ORF">SNEC2469_LOCUS32275</name>
</gene>
<accession>A0A813BX24</accession>
<feature type="region of interest" description="Disordered" evidence="1">
    <location>
        <begin position="177"/>
        <end position="223"/>
    </location>
</feature>
<protein>
    <recommendedName>
        <fullName evidence="4">DNA topoisomerase</fullName>
    </recommendedName>
</protein>
<dbReference type="AlphaFoldDB" id="A0A813BX24"/>
<evidence type="ECO:0000313" key="3">
    <source>
        <dbReference type="Proteomes" id="UP000601435"/>
    </source>
</evidence>
<sequence length="252" mass="29221">LWRRRKEEFVSAIACRCTVSPEDLRQHSVDRLKELWAVLKPRKNSSILPTGWKKFELPDLRALYVNKVLEDLSLNCDHDGHWMRWKKTTQFIMELEMWETDMKEATKHEVDVLSEHPFCRACQIPMVVRTNRLTREEFYGCRRYPVCRVQGEFENPLKKKPVNSGYIKKDMDEIMEKKGKGKETRDCKRGGMPPQATPGASSDGSWIAAGAQPLPESSDEEDKRIFNANLTAEEIAAVQLLREQKNSPDNKK</sequence>
<reference evidence="2" key="1">
    <citation type="submission" date="2021-02" db="EMBL/GenBank/DDBJ databases">
        <authorList>
            <person name="Dougan E. K."/>
            <person name="Rhodes N."/>
            <person name="Thang M."/>
            <person name="Chan C."/>
        </authorList>
    </citation>
    <scope>NUCLEOTIDE SEQUENCE</scope>
</reference>
<comment type="caution">
    <text evidence="2">The sequence shown here is derived from an EMBL/GenBank/DDBJ whole genome shotgun (WGS) entry which is preliminary data.</text>
</comment>
<proteinExistence type="predicted"/>
<dbReference type="Proteomes" id="UP000601435">
    <property type="component" value="Unassembled WGS sequence"/>
</dbReference>
<dbReference type="OrthoDB" id="426269at2759"/>
<evidence type="ECO:0000313" key="2">
    <source>
        <dbReference type="EMBL" id="CAE7929423.1"/>
    </source>
</evidence>
<keyword evidence="3" id="KW-1185">Reference proteome</keyword>
<evidence type="ECO:0000256" key="1">
    <source>
        <dbReference type="SAM" id="MobiDB-lite"/>
    </source>
</evidence>
<feature type="compositionally biased region" description="Basic and acidic residues" evidence="1">
    <location>
        <begin position="177"/>
        <end position="189"/>
    </location>
</feature>
<organism evidence="2 3">
    <name type="scientific">Symbiodinium necroappetens</name>
    <dbReference type="NCBI Taxonomy" id="1628268"/>
    <lineage>
        <taxon>Eukaryota</taxon>
        <taxon>Sar</taxon>
        <taxon>Alveolata</taxon>
        <taxon>Dinophyceae</taxon>
        <taxon>Suessiales</taxon>
        <taxon>Symbiodiniaceae</taxon>
        <taxon>Symbiodinium</taxon>
    </lineage>
</organism>
<feature type="non-terminal residue" evidence="2">
    <location>
        <position position="252"/>
    </location>
</feature>
<dbReference type="EMBL" id="CAJNJA010081196">
    <property type="protein sequence ID" value="CAE7929423.1"/>
    <property type="molecule type" value="Genomic_DNA"/>
</dbReference>